<dbReference type="EC" id="1.1.1.193" evidence="15"/>
<dbReference type="InterPro" id="IPR002734">
    <property type="entry name" value="RibDG_C"/>
</dbReference>
<comment type="pathway">
    <text evidence="2 15">Cofactor biosynthesis; riboflavin biosynthesis; 5-amino-6-(D-ribitylamino)uracil from GTP: step 2/4.</text>
</comment>
<evidence type="ECO:0000256" key="12">
    <source>
        <dbReference type="ARBA" id="ARBA00023268"/>
    </source>
</evidence>
<dbReference type="PROSITE" id="PS00903">
    <property type="entry name" value="CYT_DCMP_DEAMINASES_1"/>
    <property type="match status" value="1"/>
</dbReference>
<evidence type="ECO:0000256" key="9">
    <source>
        <dbReference type="ARBA" id="ARBA00022833"/>
    </source>
</evidence>
<evidence type="ECO:0000256" key="16">
    <source>
        <dbReference type="PIRSR" id="PIRSR006769-1"/>
    </source>
</evidence>
<feature type="binding site" evidence="17">
    <location>
        <position position="204"/>
    </location>
    <ligand>
        <name>substrate</name>
    </ligand>
</feature>
<evidence type="ECO:0000256" key="10">
    <source>
        <dbReference type="ARBA" id="ARBA00022857"/>
    </source>
</evidence>
<evidence type="ECO:0000256" key="3">
    <source>
        <dbReference type="ARBA" id="ARBA00004910"/>
    </source>
</evidence>
<dbReference type="GO" id="GO:0008270">
    <property type="term" value="F:zinc ion binding"/>
    <property type="evidence" value="ECO:0007669"/>
    <property type="project" value="InterPro"/>
</dbReference>
<protein>
    <recommendedName>
        <fullName evidence="15">Riboflavin biosynthesis protein RibD</fullName>
    </recommendedName>
    <domain>
        <recommendedName>
            <fullName evidence="15">Diaminohydroxyphosphoribosylaminopyrimidine deaminase</fullName>
            <shortName evidence="15">DRAP deaminase</shortName>
            <ecNumber evidence="15">3.5.4.26</ecNumber>
        </recommendedName>
        <alternativeName>
            <fullName evidence="15">Riboflavin-specific deaminase</fullName>
        </alternativeName>
    </domain>
    <domain>
        <recommendedName>
            <fullName evidence="15">5-amino-6-(5-phosphoribosylamino)uracil reductase</fullName>
            <ecNumber evidence="15">1.1.1.193</ecNumber>
        </recommendedName>
        <alternativeName>
            <fullName evidence="15">HTP reductase</fullName>
        </alternativeName>
    </domain>
</protein>
<dbReference type="Gene3D" id="3.40.430.10">
    <property type="entry name" value="Dihydrofolate Reductase, subunit A"/>
    <property type="match status" value="1"/>
</dbReference>
<evidence type="ECO:0000256" key="6">
    <source>
        <dbReference type="ARBA" id="ARBA00022619"/>
    </source>
</evidence>
<dbReference type="GO" id="GO:0008835">
    <property type="term" value="F:diaminohydroxyphosphoribosylaminopyrimidine deaminase activity"/>
    <property type="evidence" value="ECO:0007669"/>
    <property type="project" value="UniProtKB-EC"/>
</dbReference>
<organism evidence="20 21">
    <name type="scientific">Thomasclavelia spiroformis</name>
    <dbReference type="NCBI Taxonomy" id="29348"/>
    <lineage>
        <taxon>Bacteria</taxon>
        <taxon>Bacillati</taxon>
        <taxon>Bacillota</taxon>
        <taxon>Erysipelotrichia</taxon>
        <taxon>Erysipelotrichales</taxon>
        <taxon>Coprobacillaceae</taxon>
        <taxon>Thomasclavelia</taxon>
    </lineage>
</organism>
<evidence type="ECO:0000256" key="18">
    <source>
        <dbReference type="PIRSR" id="PIRSR006769-3"/>
    </source>
</evidence>
<reference evidence="20 21" key="1">
    <citation type="submission" date="2018-08" db="EMBL/GenBank/DDBJ databases">
        <title>A genome reference for cultivated species of the human gut microbiota.</title>
        <authorList>
            <person name="Zou Y."/>
            <person name="Xue W."/>
            <person name="Luo G."/>
        </authorList>
    </citation>
    <scope>NUCLEOTIDE SEQUENCE [LARGE SCALE GENOMIC DNA]</scope>
    <source>
        <strain evidence="20 21">OM02-6</strain>
    </source>
</reference>
<dbReference type="InterPro" id="IPR024072">
    <property type="entry name" value="DHFR-like_dom_sf"/>
</dbReference>
<evidence type="ECO:0000256" key="4">
    <source>
        <dbReference type="ARBA" id="ARBA00005259"/>
    </source>
</evidence>
<keyword evidence="9 15" id="KW-0862">Zinc</keyword>
<keyword evidence="12" id="KW-0511">Multifunctional enzyme</keyword>
<dbReference type="PROSITE" id="PS51747">
    <property type="entry name" value="CYT_DCMP_DEAMINASES_2"/>
    <property type="match status" value="1"/>
</dbReference>
<name>A0A3E5FST0_9FIRM</name>
<feature type="binding site" evidence="17">
    <location>
        <position position="221"/>
    </location>
    <ligand>
        <name>NADP(+)</name>
        <dbReference type="ChEBI" id="CHEBI:58349"/>
    </ligand>
</feature>
<feature type="binding site" evidence="17">
    <location>
        <position position="292"/>
    </location>
    <ligand>
        <name>substrate</name>
    </ligand>
</feature>
<comment type="similarity">
    <text evidence="5 15">In the C-terminal section; belongs to the HTP reductase family.</text>
</comment>
<feature type="binding site" evidence="17">
    <location>
        <position position="184"/>
    </location>
    <ligand>
        <name>substrate</name>
    </ligand>
</feature>
<dbReference type="Pfam" id="PF01872">
    <property type="entry name" value="RibD_C"/>
    <property type="match status" value="1"/>
</dbReference>
<evidence type="ECO:0000256" key="7">
    <source>
        <dbReference type="ARBA" id="ARBA00022723"/>
    </source>
</evidence>
<dbReference type="InterPro" id="IPR004794">
    <property type="entry name" value="Eubact_RibD"/>
</dbReference>
<evidence type="ECO:0000313" key="21">
    <source>
        <dbReference type="Proteomes" id="UP000261087"/>
    </source>
</evidence>
<dbReference type="Proteomes" id="UP000261087">
    <property type="component" value="Unassembled WGS sequence"/>
</dbReference>
<feature type="binding site" evidence="18">
    <location>
        <position position="75"/>
    </location>
    <ligand>
        <name>Zn(2+)</name>
        <dbReference type="ChEBI" id="CHEBI:29105"/>
        <note>catalytic</note>
    </ligand>
</feature>
<dbReference type="InterPro" id="IPR050765">
    <property type="entry name" value="Riboflavin_Biosynth_HTPR"/>
</dbReference>
<gene>
    <name evidence="20" type="primary">ribD</name>
    <name evidence="20" type="ORF">DXB31_01930</name>
</gene>
<accession>A0A3E5FST0</accession>
<evidence type="ECO:0000256" key="17">
    <source>
        <dbReference type="PIRSR" id="PIRSR006769-2"/>
    </source>
</evidence>
<evidence type="ECO:0000256" key="2">
    <source>
        <dbReference type="ARBA" id="ARBA00004882"/>
    </source>
</evidence>
<dbReference type="UniPathway" id="UPA00275">
    <property type="reaction ID" value="UER00401"/>
</dbReference>
<comment type="pathway">
    <text evidence="3 15">Cofactor biosynthesis; riboflavin biosynthesis; 5-amino-6-(D-ribitylamino)uracil from GTP: step 3/4.</text>
</comment>
<feature type="binding site" evidence="17">
    <location>
        <position position="170"/>
    </location>
    <ligand>
        <name>NADP(+)</name>
        <dbReference type="ChEBI" id="CHEBI:58349"/>
    </ligand>
</feature>
<feature type="domain" description="CMP/dCMP-type deaminase" evidence="19">
    <location>
        <begin position="1"/>
        <end position="123"/>
    </location>
</feature>
<dbReference type="EMBL" id="QSVF01000003">
    <property type="protein sequence ID" value="RGO12800.1"/>
    <property type="molecule type" value="Genomic_DNA"/>
</dbReference>
<dbReference type="EC" id="3.5.4.26" evidence="15"/>
<evidence type="ECO:0000256" key="13">
    <source>
        <dbReference type="ARBA" id="ARBA00049861"/>
    </source>
</evidence>
<comment type="function">
    <text evidence="1 15">Converts 2,5-diamino-6-(ribosylamino)-4(3h)-pyrimidinone 5'-phosphate into 5-amino-6-(ribosylamino)-2,4(1h,3h)-pyrimidinedione 5'-phosphate.</text>
</comment>
<dbReference type="PANTHER" id="PTHR38011:SF7">
    <property type="entry name" value="2,5-DIAMINO-6-RIBOSYLAMINO-4(3H)-PYRIMIDINONE 5'-PHOSPHATE REDUCTASE"/>
    <property type="match status" value="1"/>
</dbReference>
<dbReference type="PIRSF" id="PIRSF006769">
    <property type="entry name" value="RibD"/>
    <property type="match status" value="1"/>
</dbReference>
<evidence type="ECO:0000313" key="20">
    <source>
        <dbReference type="EMBL" id="RGO12800.1"/>
    </source>
</evidence>
<feature type="binding site" evidence="17">
    <location>
        <position position="196"/>
    </location>
    <ligand>
        <name>NADP(+)</name>
        <dbReference type="ChEBI" id="CHEBI:58349"/>
    </ligand>
</feature>
<dbReference type="GO" id="GO:0009231">
    <property type="term" value="P:riboflavin biosynthetic process"/>
    <property type="evidence" value="ECO:0007669"/>
    <property type="project" value="UniProtKB-UniPathway"/>
</dbReference>
<keyword evidence="7 15" id="KW-0479">Metal-binding</keyword>
<dbReference type="SUPFAM" id="SSF53597">
    <property type="entry name" value="Dihydrofolate reductase-like"/>
    <property type="match status" value="1"/>
</dbReference>
<keyword evidence="6 15" id="KW-0686">Riboflavin biosynthesis</keyword>
<dbReference type="InterPro" id="IPR016193">
    <property type="entry name" value="Cytidine_deaminase-like"/>
</dbReference>
<dbReference type="GO" id="GO:0008703">
    <property type="term" value="F:5-amino-6-(5-phosphoribosylamino)uracil reductase activity"/>
    <property type="evidence" value="ECO:0007669"/>
    <property type="project" value="UniProtKB-EC"/>
</dbReference>
<feature type="binding site" evidence="18">
    <location>
        <position position="84"/>
    </location>
    <ligand>
        <name>Zn(2+)</name>
        <dbReference type="ChEBI" id="CHEBI:29105"/>
        <note>catalytic</note>
    </ligand>
</feature>
<dbReference type="InterPro" id="IPR016192">
    <property type="entry name" value="APOBEC/CMP_deaminase_Zn-bd"/>
</dbReference>
<dbReference type="Gene3D" id="3.40.140.10">
    <property type="entry name" value="Cytidine Deaminase, domain 2"/>
    <property type="match status" value="1"/>
</dbReference>
<proteinExistence type="inferred from homology"/>
<comment type="similarity">
    <text evidence="4 15">In the N-terminal section; belongs to the cytidine and deoxycytidylate deaminase family.</text>
</comment>
<dbReference type="NCBIfam" id="TIGR00326">
    <property type="entry name" value="eubact_ribD"/>
    <property type="match status" value="1"/>
</dbReference>
<keyword evidence="10 15" id="KW-0521">NADP</keyword>
<comment type="caution">
    <text evidence="20">The sequence shown here is derived from an EMBL/GenBank/DDBJ whole genome shotgun (WGS) entry which is preliminary data.</text>
</comment>
<evidence type="ECO:0000256" key="5">
    <source>
        <dbReference type="ARBA" id="ARBA00007417"/>
    </source>
</evidence>
<feature type="binding site" evidence="17">
    <location>
        <position position="154"/>
    </location>
    <ligand>
        <name>NADP(+)</name>
        <dbReference type="ChEBI" id="CHEBI:58349"/>
    </ligand>
</feature>
<feature type="binding site" evidence="17">
    <location>
        <begin position="294"/>
        <end position="300"/>
    </location>
    <ligand>
        <name>NADP(+)</name>
        <dbReference type="ChEBI" id="CHEBI:58349"/>
    </ligand>
</feature>
<dbReference type="PANTHER" id="PTHR38011">
    <property type="entry name" value="DIHYDROFOLATE REDUCTASE FAMILY PROTEIN (AFU_ORTHOLOGUE AFUA_8G06820)"/>
    <property type="match status" value="1"/>
</dbReference>
<dbReference type="SUPFAM" id="SSF53927">
    <property type="entry name" value="Cytidine deaminase-like"/>
    <property type="match status" value="1"/>
</dbReference>
<feature type="binding site" evidence="17">
    <location>
        <position position="200"/>
    </location>
    <ligand>
        <name>NADP(+)</name>
        <dbReference type="ChEBI" id="CHEBI:58349"/>
    </ligand>
</feature>
<dbReference type="CDD" id="cd01284">
    <property type="entry name" value="Riboflavin_deaminase-reductase"/>
    <property type="match status" value="1"/>
</dbReference>
<feature type="binding site" evidence="17">
    <location>
        <position position="207"/>
    </location>
    <ligand>
        <name>substrate</name>
    </ligand>
</feature>
<feature type="active site" description="Proton donor" evidence="16">
    <location>
        <position position="52"/>
    </location>
</feature>
<dbReference type="Pfam" id="PF00383">
    <property type="entry name" value="dCMP_cyt_deam_1"/>
    <property type="match status" value="1"/>
</dbReference>
<dbReference type="GO" id="GO:0050661">
    <property type="term" value="F:NADP binding"/>
    <property type="evidence" value="ECO:0007669"/>
    <property type="project" value="InterPro"/>
</dbReference>
<sequence length="366" mass="40624">MSDTEYMKLAIKLAKKGAGYVNPNPMVGAVIVKDNRIIGQGYHEIFGGLHAERNALKNCRESPVGATLYVTLEPCCHYGKTPPCTEAIIKSGITRVVVGTLDCNPIVSGKGVKVLEENNIQVVIGILEMECQQLIKVFRKYVTRHIPYVFMKYAMTMDGKIATYTNQSKWISGEKARKQVHQFRHKVTAIMVGVNTVIQDDPLLTCRLENGKNPIRIVCDTDLRTPITSKIIKTANDIKTYIATSSIDESKIALYRKCGCEIIYTKKKGNHIDLMNLMQCLGNMQIDSLLLEGGSAMNWSALEQQIVDEVQIYIAPKIFGGSAKSPVSGQGVAFPNDAIMLKPYAFSQVGNDYFIESEVIYPCLQE</sequence>
<evidence type="ECO:0000256" key="11">
    <source>
        <dbReference type="ARBA" id="ARBA00023002"/>
    </source>
</evidence>
<feature type="binding site" evidence="18">
    <location>
        <position position="50"/>
    </location>
    <ligand>
        <name>Zn(2+)</name>
        <dbReference type="ChEBI" id="CHEBI:29105"/>
        <note>catalytic</note>
    </ligand>
</feature>
<evidence type="ECO:0000256" key="8">
    <source>
        <dbReference type="ARBA" id="ARBA00022801"/>
    </source>
</evidence>
<dbReference type="InterPro" id="IPR011549">
    <property type="entry name" value="RibD_C"/>
</dbReference>
<evidence type="ECO:0000256" key="14">
    <source>
        <dbReference type="ARBA" id="ARBA00049886"/>
    </source>
</evidence>
<comment type="catalytic activity">
    <reaction evidence="14 15">
        <text>2,5-diamino-6-hydroxy-4-(5-phosphoribosylamino)-pyrimidine + H2O + H(+) = 5-amino-6-(5-phospho-D-ribosylamino)uracil + NH4(+)</text>
        <dbReference type="Rhea" id="RHEA:21868"/>
        <dbReference type="ChEBI" id="CHEBI:15377"/>
        <dbReference type="ChEBI" id="CHEBI:15378"/>
        <dbReference type="ChEBI" id="CHEBI:28938"/>
        <dbReference type="ChEBI" id="CHEBI:58453"/>
        <dbReference type="ChEBI" id="CHEBI:58614"/>
        <dbReference type="EC" id="3.5.4.26"/>
    </reaction>
</comment>
<dbReference type="FunFam" id="3.40.140.10:FF:000025">
    <property type="entry name" value="Riboflavin biosynthesis protein RibD"/>
    <property type="match status" value="1"/>
</dbReference>
<comment type="catalytic activity">
    <reaction evidence="13 15">
        <text>5-amino-6-(5-phospho-D-ribitylamino)uracil + NADP(+) = 5-amino-6-(5-phospho-D-ribosylamino)uracil + NADPH + H(+)</text>
        <dbReference type="Rhea" id="RHEA:17845"/>
        <dbReference type="ChEBI" id="CHEBI:15378"/>
        <dbReference type="ChEBI" id="CHEBI:57783"/>
        <dbReference type="ChEBI" id="CHEBI:58349"/>
        <dbReference type="ChEBI" id="CHEBI:58421"/>
        <dbReference type="ChEBI" id="CHEBI:58453"/>
        <dbReference type="EC" id="1.1.1.193"/>
    </reaction>
</comment>
<dbReference type="RefSeq" id="WP_066549682.1">
    <property type="nucleotide sequence ID" value="NZ_JBKUVW010000027.1"/>
</dbReference>
<dbReference type="NCBIfam" id="TIGR00227">
    <property type="entry name" value="ribD_Cterm"/>
    <property type="match status" value="1"/>
</dbReference>
<comment type="cofactor">
    <cofactor evidence="15 18">
        <name>Zn(2+)</name>
        <dbReference type="ChEBI" id="CHEBI:29105"/>
    </cofactor>
    <text evidence="15 18">Binds 1 zinc ion.</text>
</comment>
<evidence type="ECO:0000259" key="19">
    <source>
        <dbReference type="PROSITE" id="PS51747"/>
    </source>
</evidence>
<dbReference type="InterPro" id="IPR002125">
    <property type="entry name" value="CMP_dCMP_dom"/>
</dbReference>
<feature type="binding site" evidence="17">
    <location>
        <position position="168"/>
    </location>
    <ligand>
        <name>substrate</name>
    </ligand>
</feature>
<dbReference type="AlphaFoldDB" id="A0A3E5FST0"/>
<keyword evidence="8 15" id="KW-0378">Hydrolase</keyword>
<evidence type="ECO:0000256" key="15">
    <source>
        <dbReference type="PIRNR" id="PIRNR006769"/>
    </source>
</evidence>
<keyword evidence="11 15" id="KW-0560">Oxidoreductase</keyword>
<evidence type="ECO:0000256" key="1">
    <source>
        <dbReference type="ARBA" id="ARBA00002151"/>
    </source>
</evidence>